<name>A0A9X4MAB3_9CYAN</name>
<dbReference type="Gene3D" id="3.10.310.10">
    <property type="entry name" value="Diaminopimelate Epimerase, Chain A, domain 1"/>
    <property type="match status" value="2"/>
</dbReference>
<dbReference type="EMBL" id="VBTY01000059">
    <property type="protein sequence ID" value="MDG3494690.1"/>
    <property type="molecule type" value="Genomic_DNA"/>
</dbReference>
<sequence length="275" mass="30431">MQIDIAIIDAFTNQTFQGNPAATIFVDRFPEDTQMQQIAAEMNLSETAFVKPLEKSPLPNCFQLRWFTPKQEVPLCGHATLAIAHYLRELAVIDPQSPLIFSTLSGDLTISFEDRLIVMDFPATVYQTCSERSQQILAEICGDRAYQCLGQAEDYIAVVLESASAVQNFQPKYDLIAQLDGFGFIVTAIADPASPYDFVSRFFAPKAGIPEDPVTGSAHCSLTPYWASRLGKSNLKARQLSTRTGDLQVSDRGNRVLLKGEAITFLRGQININQL</sequence>
<evidence type="ECO:0000313" key="4">
    <source>
        <dbReference type="EMBL" id="MDG3494690.1"/>
    </source>
</evidence>
<evidence type="ECO:0000256" key="2">
    <source>
        <dbReference type="ARBA" id="ARBA00023235"/>
    </source>
</evidence>
<dbReference type="GO" id="GO:0016853">
    <property type="term" value="F:isomerase activity"/>
    <property type="evidence" value="ECO:0007669"/>
    <property type="project" value="UniProtKB-KW"/>
</dbReference>
<keyword evidence="2" id="KW-0413">Isomerase</keyword>
<dbReference type="PIRSF" id="PIRSF016184">
    <property type="entry name" value="PhzC_PhzF"/>
    <property type="match status" value="1"/>
</dbReference>
<proteinExistence type="inferred from homology"/>
<evidence type="ECO:0000256" key="1">
    <source>
        <dbReference type="ARBA" id="ARBA00008270"/>
    </source>
</evidence>
<comment type="caution">
    <text evidence="4">The sequence shown here is derived from an EMBL/GenBank/DDBJ whole genome shotgun (WGS) entry which is preliminary data.</text>
</comment>
<dbReference type="NCBIfam" id="TIGR00654">
    <property type="entry name" value="PhzF_family"/>
    <property type="match status" value="1"/>
</dbReference>
<dbReference type="Pfam" id="PF02567">
    <property type="entry name" value="PhzC-PhzF"/>
    <property type="match status" value="1"/>
</dbReference>
<dbReference type="Proteomes" id="UP001152872">
    <property type="component" value="Unassembled WGS sequence"/>
</dbReference>
<evidence type="ECO:0000313" key="5">
    <source>
        <dbReference type="Proteomes" id="UP001152872"/>
    </source>
</evidence>
<dbReference type="GO" id="GO:0005737">
    <property type="term" value="C:cytoplasm"/>
    <property type="evidence" value="ECO:0007669"/>
    <property type="project" value="TreeGrafter"/>
</dbReference>
<keyword evidence="5" id="KW-1185">Reference proteome</keyword>
<comment type="similarity">
    <text evidence="1">Belongs to the PhzF family.</text>
</comment>
<dbReference type="InterPro" id="IPR003719">
    <property type="entry name" value="Phenazine_PhzF-like"/>
</dbReference>
<dbReference type="PANTHER" id="PTHR13774">
    <property type="entry name" value="PHENAZINE BIOSYNTHESIS PROTEIN"/>
    <property type="match status" value="1"/>
</dbReference>
<accession>A0A9X4MAB3</accession>
<dbReference type="RefSeq" id="WP_009626776.1">
    <property type="nucleotide sequence ID" value="NZ_VBTY01000059.1"/>
</dbReference>
<evidence type="ECO:0000256" key="3">
    <source>
        <dbReference type="PIRSR" id="PIRSR016184-1"/>
    </source>
</evidence>
<dbReference type="PANTHER" id="PTHR13774:SF17">
    <property type="entry name" value="PHENAZINE BIOSYNTHESIS-LIKE DOMAIN-CONTAINING PROTEIN"/>
    <property type="match status" value="1"/>
</dbReference>
<gene>
    <name evidence="4" type="ORF">FEV09_08965</name>
</gene>
<organism evidence="4 5">
    <name type="scientific">Pseudanabaena catenata USMAC16</name>
    <dbReference type="NCBI Taxonomy" id="1855837"/>
    <lineage>
        <taxon>Bacteria</taxon>
        <taxon>Bacillati</taxon>
        <taxon>Cyanobacteriota</taxon>
        <taxon>Cyanophyceae</taxon>
        <taxon>Pseudanabaenales</taxon>
        <taxon>Pseudanabaenaceae</taxon>
        <taxon>Pseudanabaena</taxon>
    </lineage>
</organism>
<dbReference type="SUPFAM" id="SSF54506">
    <property type="entry name" value="Diaminopimelate epimerase-like"/>
    <property type="match status" value="1"/>
</dbReference>
<reference evidence="4" key="1">
    <citation type="submission" date="2019-05" db="EMBL/GenBank/DDBJ databases">
        <title>Whole genome sequencing of Pseudanabaena catenata USMAC16.</title>
        <authorList>
            <person name="Khan Z."/>
            <person name="Omar W.M."/>
            <person name="Convey P."/>
            <person name="Merican F."/>
            <person name="Najimudin N."/>
        </authorList>
    </citation>
    <scope>NUCLEOTIDE SEQUENCE</scope>
    <source>
        <strain evidence="4">USMAC16</strain>
    </source>
</reference>
<protein>
    <submittedName>
        <fullName evidence="4">PhzF family phenazine biosynthesis protein</fullName>
    </submittedName>
</protein>
<feature type="active site" evidence="3">
    <location>
        <position position="46"/>
    </location>
</feature>
<dbReference type="AlphaFoldDB" id="A0A9X4MAB3"/>